<dbReference type="PANTHER" id="PTHR28286:SF1">
    <property type="entry name" value="30 KDA HEAT SHOCK PROTEIN-RELATED"/>
    <property type="match status" value="1"/>
</dbReference>
<evidence type="ECO:0000256" key="2">
    <source>
        <dbReference type="ARBA" id="ARBA00008130"/>
    </source>
</evidence>
<evidence type="ECO:0000256" key="4">
    <source>
        <dbReference type="ARBA" id="ARBA00022989"/>
    </source>
</evidence>
<name>A0A3E2GXS2_SCYLI</name>
<gene>
    <name evidence="8" type="ORF">B7463_g10387</name>
</gene>
<comment type="caution">
    <text evidence="8">The sequence shown here is derived from an EMBL/GenBank/DDBJ whole genome shotgun (WGS) entry which is preliminary data.</text>
</comment>
<dbReference type="AlphaFoldDB" id="A0A3E2GXS2"/>
<dbReference type="PANTHER" id="PTHR28286">
    <property type="match status" value="1"/>
</dbReference>
<feature type="non-terminal residue" evidence="8">
    <location>
        <position position="158"/>
    </location>
</feature>
<dbReference type="PRINTS" id="PR00251">
    <property type="entry name" value="BACTRLOPSIN"/>
</dbReference>
<protein>
    <submittedName>
        <fullName evidence="8">Uncharacterized protein</fullName>
    </submittedName>
</protein>
<dbReference type="Pfam" id="PF01036">
    <property type="entry name" value="Bac_rhodopsin"/>
    <property type="match status" value="1"/>
</dbReference>
<proteinExistence type="inferred from homology"/>
<dbReference type="EMBL" id="NCSJ02000294">
    <property type="protein sequence ID" value="RFU25955.1"/>
    <property type="molecule type" value="Genomic_DNA"/>
</dbReference>
<keyword evidence="3 7" id="KW-0812">Transmembrane</keyword>
<dbReference type="InterPro" id="IPR001425">
    <property type="entry name" value="Arc/bac/fun_rhodopsins"/>
</dbReference>
<accession>A0A3E2GXS2</accession>
<dbReference type="OrthoDB" id="536545at2759"/>
<dbReference type="Gene3D" id="1.20.1070.10">
    <property type="entry name" value="Rhodopsin 7-helix transmembrane proteins"/>
    <property type="match status" value="1"/>
</dbReference>
<feature type="transmembrane region" description="Helical" evidence="7">
    <location>
        <begin position="22"/>
        <end position="44"/>
    </location>
</feature>
<dbReference type="Proteomes" id="UP000258309">
    <property type="component" value="Unassembled WGS sequence"/>
</dbReference>
<evidence type="ECO:0000256" key="6">
    <source>
        <dbReference type="SAM" id="MobiDB-lite"/>
    </source>
</evidence>
<dbReference type="SMART" id="SM01021">
    <property type="entry name" value="Bac_rhodopsin"/>
    <property type="match status" value="1"/>
</dbReference>
<evidence type="ECO:0000256" key="1">
    <source>
        <dbReference type="ARBA" id="ARBA00004141"/>
    </source>
</evidence>
<dbReference type="GO" id="GO:0005783">
    <property type="term" value="C:endoplasmic reticulum"/>
    <property type="evidence" value="ECO:0007669"/>
    <property type="project" value="TreeGrafter"/>
</dbReference>
<evidence type="ECO:0000313" key="8">
    <source>
        <dbReference type="EMBL" id="RFU25955.1"/>
    </source>
</evidence>
<comment type="similarity">
    <text evidence="2">Belongs to the archaeal/bacterial/fungal opsin family.</text>
</comment>
<feature type="transmembrane region" description="Helical" evidence="7">
    <location>
        <begin position="56"/>
        <end position="72"/>
    </location>
</feature>
<sequence length="158" mass="17716">MLEIMYALLFFVGAIVPDTYKWIYYTTGLVALALVLENICLADIKHSTALGGNIRPLYRILGPHIFILWILYPIYWGVSEGGNVIPPDSEQVFYGILDILSKPVFGFLLLLGHTQIDITELDLRLYDRMDKEKAFNEKEQIHGGTVASPEPATNSEAA</sequence>
<comment type="subcellular location">
    <subcellularLocation>
        <location evidence="1">Membrane</location>
        <topology evidence="1">Multi-pass membrane protein</topology>
    </subcellularLocation>
</comment>
<feature type="non-terminal residue" evidence="8">
    <location>
        <position position="1"/>
    </location>
</feature>
<dbReference type="SUPFAM" id="SSF81321">
    <property type="entry name" value="Family A G protein-coupled receptor-like"/>
    <property type="match status" value="1"/>
</dbReference>
<evidence type="ECO:0000256" key="3">
    <source>
        <dbReference type="ARBA" id="ARBA00022692"/>
    </source>
</evidence>
<feature type="region of interest" description="Disordered" evidence="6">
    <location>
        <begin position="136"/>
        <end position="158"/>
    </location>
</feature>
<evidence type="ECO:0000256" key="7">
    <source>
        <dbReference type="SAM" id="Phobius"/>
    </source>
</evidence>
<dbReference type="OMA" id="WTHEYEH"/>
<reference evidence="8 9" key="1">
    <citation type="submission" date="2018-05" db="EMBL/GenBank/DDBJ databases">
        <title>Draft genome sequence of Scytalidium lignicola DSM 105466, a ubiquitous saprotrophic fungus.</title>
        <authorList>
            <person name="Buettner E."/>
            <person name="Gebauer A.M."/>
            <person name="Hofrichter M."/>
            <person name="Liers C."/>
            <person name="Kellner H."/>
        </authorList>
    </citation>
    <scope>NUCLEOTIDE SEQUENCE [LARGE SCALE GENOMIC DNA]</scope>
    <source>
        <strain evidence="8 9">DSM 105466</strain>
    </source>
</reference>
<keyword evidence="4 7" id="KW-1133">Transmembrane helix</keyword>
<keyword evidence="9" id="KW-1185">Reference proteome</keyword>
<organism evidence="8 9">
    <name type="scientific">Scytalidium lignicola</name>
    <name type="common">Hyphomycete</name>
    <dbReference type="NCBI Taxonomy" id="5539"/>
    <lineage>
        <taxon>Eukaryota</taxon>
        <taxon>Fungi</taxon>
        <taxon>Dikarya</taxon>
        <taxon>Ascomycota</taxon>
        <taxon>Pezizomycotina</taxon>
        <taxon>Leotiomycetes</taxon>
        <taxon>Leotiomycetes incertae sedis</taxon>
        <taxon>Scytalidium</taxon>
    </lineage>
</organism>
<dbReference type="GO" id="GO:0005886">
    <property type="term" value="C:plasma membrane"/>
    <property type="evidence" value="ECO:0007669"/>
    <property type="project" value="TreeGrafter"/>
</dbReference>
<feature type="transmembrane region" description="Helical" evidence="7">
    <location>
        <begin position="92"/>
        <end position="111"/>
    </location>
</feature>
<evidence type="ECO:0000256" key="5">
    <source>
        <dbReference type="ARBA" id="ARBA00023136"/>
    </source>
</evidence>
<evidence type="ECO:0000313" key="9">
    <source>
        <dbReference type="Proteomes" id="UP000258309"/>
    </source>
</evidence>
<keyword evidence="5 7" id="KW-0472">Membrane</keyword>